<evidence type="ECO:0000256" key="1">
    <source>
        <dbReference type="SAM" id="Phobius"/>
    </source>
</evidence>
<dbReference type="Gene3D" id="3.30.559.30">
    <property type="entry name" value="Nonribosomal peptide synthetase, condensation domain"/>
    <property type="match status" value="1"/>
</dbReference>
<evidence type="ECO:0000313" key="3">
    <source>
        <dbReference type="Proteomes" id="UP000225706"/>
    </source>
</evidence>
<feature type="transmembrane region" description="Helical" evidence="1">
    <location>
        <begin position="16"/>
        <end position="36"/>
    </location>
</feature>
<protein>
    <recommendedName>
        <fullName evidence="4">Condensation domain-containing protein</fullName>
    </recommendedName>
</protein>
<reference evidence="3" key="1">
    <citation type="journal article" date="2017" name="bioRxiv">
        <title>Comparative analysis of the genomes of Stylophora pistillata and Acropora digitifera provides evidence for extensive differences between species of corals.</title>
        <authorList>
            <person name="Voolstra C.R."/>
            <person name="Li Y."/>
            <person name="Liew Y.J."/>
            <person name="Baumgarten S."/>
            <person name="Zoccola D."/>
            <person name="Flot J.-F."/>
            <person name="Tambutte S."/>
            <person name="Allemand D."/>
            <person name="Aranda M."/>
        </authorList>
    </citation>
    <scope>NUCLEOTIDE SEQUENCE [LARGE SCALE GENOMIC DNA]</scope>
</reference>
<keyword evidence="3" id="KW-1185">Reference proteome</keyword>
<dbReference type="PANTHER" id="PTHR28037">
    <property type="entry name" value="ALCOHOL O-ACETYLTRANSFERASE 1-RELATED"/>
    <property type="match status" value="1"/>
</dbReference>
<dbReference type="EMBL" id="LSMT01000221">
    <property type="protein sequence ID" value="PFX23027.1"/>
    <property type="molecule type" value="Genomic_DNA"/>
</dbReference>
<dbReference type="SUPFAM" id="SSF52777">
    <property type="entry name" value="CoA-dependent acyltransferases"/>
    <property type="match status" value="2"/>
</dbReference>
<evidence type="ECO:0000313" key="2">
    <source>
        <dbReference type="EMBL" id="PFX23027.1"/>
    </source>
</evidence>
<organism evidence="2 3">
    <name type="scientific">Stylophora pistillata</name>
    <name type="common">Smooth cauliflower coral</name>
    <dbReference type="NCBI Taxonomy" id="50429"/>
    <lineage>
        <taxon>Eukaryota</taxon>
        <taxon>Metazoa</taxon>
        <taxon>Cnidaria</taxon>
        <taxon>Anthozoa</taxon>
        <taxon>Hexacorallia</taxon>
        <taxon>Scleractinia</taxon>
        <taxon>Astrocoeniina</taxon>
        <taxon>Pocilloporidae</taxon>
        <taxon>Stylophora</taxon>
    </lineage>
</organism>
<dbReference type="AlphaFoldDB" id="A0A2B4S356"/>
<dbReference type="PANTHER" id="PTHR28037:SF1">
    <property type="entry name" value="ALCOHOL O-ACETYLTRANSFERASE 1-RELATED"/>
    <property type="match status" value="1"/>
</dbReference>
<dbReference type="InterPro" id="IPR010828">
    <property type="entry name" value="Atf2/Sli1-like"/>
</dbReference>
<keyword evidence="1" id="KW-0812">Transmembrane</keyword>
<comment type="caution">
    <text evidence="2">The sequence shown here is derived from an EMBL/GenBank/DDBJ whole genome shotgun (WGS) entry which is preliminary data.</text>
</comment>
<name>A0A2B4S356_STYPI</name>
<dbReference type="OrthoDB" id="5963073at2759"/>
<keyword evidence="1" id="KW-1133">Transmembrane helix</keyword>
<dbReference type="Gene3D" id="3.30.559.10">
    <property type="entry name" value="Chloramphenicol acetyltransferase-like domain"/>
    <property type="match status" value="1"/>
</dbReference>
<dbReference type="Proteomes" id="UP000225706">
    <property type="component" value="Unassembled WGS sequence"/>
</dbReference>
<sequence length="515" mass="58444">MCALETFETSDMFESYLASIVICVLILEAFVVLFLLKMKDTYESTVKQPQKNGKLSRPLGWLERVLLERERVNQWGTVSSVLLLDSTEKLKQEHLIKALSLLPKRFPLLRMRINESGSHPCFEEMENLETVDFKVLDEIMADEWERGFEEEINGPSFNTETGPLWRVRLLKETVYEGKYRNSLVFTFHHVICDALSIFKLQQQLLNFLSSMHGGEHFKVESLPLRPSLESLTSSVVTPNIWERLLFSSVFAFQRLKNIFVKPKNLYLSLYPPVANSDPSVMKKTCLLGRSLSEEDTKLLIKNCKANKCTVHGAITASTHLAIVRLLKQKTDDLNAQLTVDSSYSVSLRKDCQQMVSNDDFGAFVSASVLSIPVPSVDLTDKQGFWQFASACTRDVHTQVNSGKHRNALKFYQCIDITSYCKMSEYKHNEGRTSHICNINNYGAQRTNLSEDCPYKIAGSYFGVQGAKTGHTFGNNIITVDGKLYWAVEYFPHVTTKTQAEDFTDLTLEILKGASV</sequence>
<dbReference type="Pfam" id="PF07247">
    <property type="entry name" value="AATase"/>
    <property type="match status" value="1"/>
</dbReference>
<gene>
    <name evidence="2" type="ORF">AWC38_SpisGene12444</name>
</gene>
<proteinExistence type="predicted"/>
<accession>A0A2B4S356</accession>
<keyword evidence="1" id="KW-0472">Membrane</keyword>
<evidence type="ECO:0008006" key="4">
    <source>
        <dbReference type="Google" id="ProtNLM"/>
    </source>
</evidence>
<dbReference type="InterPro" id="IPR023213">
    <property type="entry name" value="CAT-like_dom_sf"/>
</dbReference>
<dbReference type="InterPro" id="IPR052058">
    <property type="entry name" value="Alcohol_O-acetyltransferase"/>
</dbReference>